<sequence length="106" mass="11350">MSNQEYLTTILGKFGVSDQEIILIMIEQGIDPNSPISGKADTVVLKTAIHAQLPLMLAGVQDVSEGGYSIKWNLDGIKAWYSALAGELGLPDLLTPVPTVTGVKPW</sequence>
<proteinExistence type="predicted"/>
<evidence type="ECO:0000313" key="2">
    <source>
        <dbReference type="Proteomes" id="UP000278351"/>
    </source>
</evidence>
<dbReference type="Proteomes" id="UP000278351">
    <property type="component" value="Unassembled WGS sequence"/>
</dbReference>
<accession>A0A3N4PL19</accession>
<evidence type="ECO:0000313" key="1">
    <source>
        <dbReference type="EMBL" id="RPE05551.1"/>
    </source>
</evidence>
<comment type="caution">
    <text evidence="1">The sequence shown here is derived from an EMBL/GenBank/DDBJ whole genome shotgun (WGS) entry which is preliminary data.</text>
</comment>
<protein>
    <submittedName>
        <fullName evidence="1">Uncharacterized protein</fullName>
    </submittedName>
</protein>
<name>A0A3N4PL19_9BACT</name>
<dbReference type="Pfam" id="PF20449">
    <property type="entry name" value="DUF6706"/>
    <property type="match status" value="1"/>
</dbReference>
<dbReference type="InterPro" id="IPR046552">
    <property type="entry name" value="DUF6706"/>
</dbReference>
<dbReference type="AlphaFoldDB" id="A0A3N4PL19"/>
<organism evidence="1 2">
    <name type="scientific">Chitinophaga lutea</name>
    <dbReference type="NCBI Taxonomy" id="2488634"/>
    <lineage>
        <taxon>Bacteria</taxon>
        <taxon>Pseudomonadati</taxon>
        <taxon>Bacteroidota</taxon>
        <taxon>Chitinophagia</taxon>
        <taxon>Chitinophagales</taxon>
        <taxon>Chitinophagaceae</taxon>
        <taxon>Chitinophaga</taxon>
    </lineage>
</organism>
<dbReference type="OrthoDB" id="1267162at2"/>
<keyword evidence="2" id="KW-1185">Reference proteome</keyword>
<dbReference type="RefSeq" id="WP_123849194.1">
    <property type="nucleotide sequence ID" value="NZ_RPDH01000003.1"/>
</dbReference>
<gene>
    <name evidence="1" type="ORF">EGT74_24520</name>
</gene>
<reference evidence="1 2" key="1">
    <citation type="submission" date="2018-11" db="EMBL/GenBank/DDBJ databases">
        <title>Chitinophaga lutea sp.nov., isolate from arsenic contaminated soil.</title>
        <authorList>
            <person name="Zong Y."/>
        </authorList>
    </citation>
    <scope>NUCLEOTIDE SEQUENCE [LARGE SCALE GENOMIC DNA]</scope>
    <source>
        <strain evidence="1 2">ZY74</strain>
    </source>
</reference>
<dbReference type="EMBL" id="RPDH01000003">
    <property type="protein sequence ID" value="RPE05551.1"/>
    <property type="molecule type" value="Genomic_DNA"/>
</dbReference>